<reference evidence="2 3" key="1">
    <citation type="submission" date="2021-06" db="EMBL/GenBank/DDBJ databases">
        <authorList>
            <person name="Palmer J.M."/>
        </authorList>
    </citation>
    <scope>NUCLEOTIDE SEQUENCE [LARGE SCALE GENOMIC DNA]</scope>
    <source>
        <strain evidence="2 3">XC_2019</strain>
        <tissue evidence="2">Muscle</tissue>
    </source>
</reference>
<dbReference type="EMBL" id="JAHRIN010042729">
    <property type="protein sequence ID" value="MEQ2206307.1"/>
    <property type="molecule type" value="Genomic_DNA"/>
</dbReference>
<feature type="region of interest" description="Disordered" evidence="1">
    <location>
        <begin position="235"/>
        <end position="293"/>
    </location>
</feature>
<name>A0ABV0RF35_9TELE</name>
<evidence type="ECO:0000313" key="2">
    <source>
        <dbReference type="EMBL" id="MEQ2206307.1"/>
    </source>
</evidence>
<gene>
    <name evidence="2" type="ORF">XENOCAPTIV_027548</name>
</gene>
<keyword evidence="3" id="KW-1185">Reference proteome</keyword>
<evidence type="ECO:0000313" key="3">
    <source>
        <dbReference type="Proteomes" id="UP001434883"/>
    </source>
</evidence>
<evidence type="ECO:0000256" key="1">
    <source>
        <dbReference type="SAM" id="MobiDB-lite"/>
    </source>
</evidence>
<protein>
    <submittedName>
        <fullName evidence="2">Uncharacterized protein</fullName>
    </submittedName>
</protein>
<proteinExistence type="predicted"/>
<organism evidence="2 3">
    <name type="scientific">Xenoophorus captivus</name>
    <dbReference type="NCBI Taxonomy" id="1517983"/>
    <lineage>
        <taxon>Eukaryota</taxon>
        <taxon>Metazoa</taxon>
        <taxon>Chordata</taxon>
        <taxon>Craniata</taxon>
        <taxon>Vertebrata</taxon>
        <taxon>Euteleostomi</taxon>
        <taxon>Actinopterygii</taxon>
        <taxon>Neopterygii</taxon>
        <taxon>Teleostei</taxon>
        <taxon>Neoteleostei</taxon>
        <taxon>Acanthomorphata</taxon>
        <taxon>Ovalentaria</taxon>
        <taxon>Atherinomorphae</taxon>
        <taxon>Cyprinodontiformes</taxon>
        <taxon>Goodeidae</taxon>
        <taxon>Xenoophorus</taxon>
    </lineage>
</organism>
<comment type="caution">
    <text evidence="2">The sequence shown here is derived from an EMBL/GenBank/DDBJ whole genome shotgun (WGS) entry which is preliminary data.</text>
</comment>
<accession>A0ABV0RF35</accession>
<sequence length="336" mass="36540">MSSDAIRVQFHRGVDGGFILSIRRNLFNFAEKKCILKNTRTASSMASGKAEKQRSHRKTWRKSDNFSFRLLFCSCLCGKKEKQMKINEGRLPSHLDKWASGEKNVVHITVEDLGIDNTGFSLGDEDLLTLRNSTIHSFTSASACSRALKKKGLDALSSLVIQPQVQPIAAISNKQGDEAEGEFQFVSENGADGTSGSGGLLTAPIINLIPPTPFNILDGRFFDINLDECVAHSSASNGRSAAADQDKNGSVGTEESKKGFTLDEGSIENAESKPNSGSGLSDEFGDQGESVHHKKLDKEISGAKLLLSAFKVAPLPEIPKKRESIIFHLMVKLWSN</sequence>
<dbReference type="Proteomes" id="UP001434883">
    <property type="component" value="Unassembled WGS sequence"/>
</dbReference>